<proteinExistence type="predicted"/>
<evidence type="ECO:0000313" key="3">
    <source>
        <dbReference type="Proteomes" id="UP001302126"/>
    </source>
</evidence>
<feature type="region of interest" description="Disordered" evidence="1">
    <location>
        <begin position="36"/>
        <end position="95"/>
    </location>
</feature>
<feature type="compositionally biased region" description="Low complexity" evidence="1">
    <location>
        <begin position="293"/>
        <end position="305"/>
    </location>
</feature>
<organism evidence="2 3">
    <name type="scientific">Podospora australis</name>
    <dbReference type="NCBI Taxonomy" id="1536484"/>
    <lineage>
        <taxon>Eukaryota</taxon>
        <taxon>Fungi</taxon>
        <taxon>Dikarya</taxon>
        <taxon>Ascomycota</taxon>
        <taxon>Pezizomycotina</taxon>
        <taxon>Sordariomycetes</taxon>
        <taxon>Sordariomycetidae</taxon>
        <taxon>Sordariales</taxon>
        <taxon>Podosporaceae</taxon>
        <taxon>Podospora</taxon>
    </lineage>
</organism>
<evidence type="ECO:0000313" key="2">
    <source>
        <dbReference type="EMBL" id="KAK4187082.1"/>
    </source>
</evidence>
<reference evidence="2" key="2">
    <citation type="submission" date="2023-05" db="EMBL/GenBank/DDBJ databases">
        <authorList>
            <consortium name="Lawrence Berkeley National Laboratory"/>
            <person name="Steindorff A."/>
            <person name="Hensen N."/>
            <person name="Bonometti L."/>
            <person name="Westerberg I."/>
            <person name="Brannstrom I.O."/>
            <person name="Guillou S."/>
            <person name="Cros-Aarteil S."/>
            <person name="Calhoun S."/>
            <person name="Haridas S."/>
            <person name="Kuo A."/>
            <person name="Mondo S."/>
            <person name="Pangilinan J."/>
            <person name="Riley R."/>
            <person name="Labutti K."/>
            <person name="Andreopoulos B."/>
            <person name="Lipzen A."/>
            <person name="Chen C."/>
            <person name="Yanf M."/>
            <person name="Daum C."/>
            <person name="Ng V."/>
            <person name="Clum A."/>
            <person name="Ohm R."/>
            <person name="Martin F."/>
            <person name="Silar P."/>
            <person name="Natvig D."/>
            <person name="Lalanne C."/>
            <person name="Gautier V."/>
            <person name="Ament-Velasquez S.L."/>
            <person name="Kruys A."/>
            <person name="Hutchinson M.I."/>
            <person name="Powell A.J."/>
            <person name="Barry K."/>
            <person name="Miller A.N."/>
            <person name="Grigoriev I.V."/>
            <person name="Debuchy R."/>
            <person name="Gladieux P."/>
            <person name="Thoren M.H."/>
            <person name="Johannesson H."/>
        </authorList>
    </citation>
    <scope>NUCLEOTIDE SEQUENCE</scope>
    <source>
        <strain evidence="2">PSN309</strain>
    </source>
</reference>
<keyword evidence="3" id="KW-1185">Reference proteome</keyword>
<name>A0AAN6WV93_9PEZI</name>
<accession>A0AAN6WV93</accession>
<dbReference type="Proteomes" id="UP001302126">
    <property type="component" value="Unassembled WGS sequence"/>
</dbReference>
<evidence type="ECO:0000256" key="1">
    <source>
        <dbReference type="SAM" id="MobiDB-lite"/>
    </source>
</evidence>
<feature type="compositionally biased region" description="Pro residues" evidence="1">
    <location>
        <begin position="69"/>
        <end position="92"/>
    </location>
</feature>
<feature type="compositionally biased region" description="Pro residues" evidence="1">
    <location>
        <begin position="319"/>
        <end position="328"/>
    </location>
</feature>
<comment type="caution">
    <text evidence="2">The sequence shown here is derived from an EMBL/GenBank/DDBJ whole genome shotgun (WGS) entry which is preliminary data.</text>
</comment>
<dbReference type="AlphaFoldDB" id="A0AAN6WV93"/>
<feature type="region of interest" description="Disordered" evidence="1">
    <location>
        <begin position="1"/>
        <end position="23"/>
    </location>
</feature>
<sequence length="660" mass="66556">MQSVSSTVKDNVYPGVYGPDGLLTTETEAFSRTVLPTRVSIAPNPGTDRAPPPMDIPSSSSPVPVAAGPTPPPLPQRPGGPPPLPNGPPPLPTMSSVEVISEGLTSYNFGKTEEASFNFGKPEATSSSSFTGYHNSSGFYPNQTHTVFSPTTTTSSMRFCQASDYTTTRTAWSIVYTSTITWYGNPEDYTPPYAPISTPDTGSSCIDIMSPPKFTVSVCTSTGTGSKAVTCDVSVSTSSWNYGFQSTIRTAPSTITFLTTDKNPAVVYSTIKTPNYGVSQPPKTLSQYVTATNEGNNPGGVYNPGSGSGSGSGNNPLPMSQPPAPAPSPITVGIKPTAVVINDNTIIDTPSKPTQVVVVSGETFTIDPTRVIGAGAIIDRPLATGGGVFIPTPTTTTVDGVPIFLSSSVAVIGSSTFTFTPQATSTVVAVIDGRTFTVGPTAIAVASHTINLPTAPLPTEVVVVGGELVTAIGPTLAVIRGTTITYGGTSQGVMTTTVDDDIITLGPGGVTVHGTITLGGPGARPSATEFAVAGGATLTKIGASVIVIKSTTYTIGPLVTGTAGVTGTITTVVGGETITIMPDGVVVSTLSMGYPFGPTTVILPGAGVTAASSTAGATAGIGSGGEGGEEGEEDAAGSVRPGVMAAVGWALVGVVVVWVG</sequence>
<gene>
    <name evidence="2" type="ORF">QBC35DRAFT_385635</name>
</gene>
<protein>
    <submittedName>
        <fullName evidence="2">Uncharacterized protein</fullName>
    </submittedName>
</protein>
<reference evidence="2" key="1">
    <citation type="journal article" date="2023" name="Mol. Phylogenet. Evol.">
        <title>Genome-scale phylogeny and comparative genomics of the fungal order Sordariales.</title>
        <authorList>
            <person name="Hensen N."/>
            <person name="Bonometti L."/>
            <person name="Westerberg I."/>
            <person name="Brannstrom I.O."/>
            <person name="Guillou S."/>
            <person name="Cros-Aarteil S."/>
            <person name="Calhoun S."/>
            <person name="Haridas S."/>
            <person name="Kuo A."/>
            <person name="Mondo S."/>
            <person name="Pangilinan J."/>
            <person name="Riley R."/>
            <person name="LaButti K."/>
            <person name="Andreopoulos B."/>
            <person name="Lipzen A."/>
            <person name="Chen C."/>
            <person name="Yan M."/>
            <person name="Daum C."/>
            <person name="Ng V."/>
            <person name="Clum A."/>
            <person name="Steindorff A."/>
            <person name="Ohm R.A."/>
            <person name="Martin F."/>
            <person name="Silar P."/>
            <person name="Natvig D.O."/>
            <person name="Lalanne C."/>
            <person name="Gautier V."/>
            <person name="Ament-Velasquez S.L."/>
            <person name="Kruys A."/>
            <person name="Hutchinson M.I."/>
            <person name="Powell A.J."/>
            <person name="Barry K."/>
            <person name="Miller A.N."/>
            <person name="Grigoriev I.V."/>
            <person name="Debuchy R."/>
            <person name="Gladieux P."/>
            <person name="Hiltunen Thoren M."/>
            <person name="Johannesson H."/>
        </authorList>
    </citation>
    <scope>NUCLEOTIDE SEQUENCE</scope>
    <source>
        <strain evidence="2">PSN309</strain>
    </source>
</reference>
<feature type="compositionally biased region" description="Low complexity" evidence="1">
    <location>
        <begin position="56"/>
        <end position="68"/>
    </location>
</feature>
<feature type="region of interest" description="Disordered" evidence="1">
    <location>
        <begin position="292"/>
        <end position="328"/>
    </location>
</feature>
<dbReference type="EMBL" id="MU864409">
    <property type="protein sequence ID" value="KAK4187082.1"/>
    <property type="molecule type" value="Genomic_DNA"/>
</dbReference>